<sequence length="103" mass="12256">MWRHCAKFSMTSNTNSQKKRVLTKTQLETNRIRSKKYYEDNRDAVLAKLRLHYIENREKERQRQREKYLRIKARKRAAKEAASACRDMVTGPVTPLSIAFLLN</sequence>
<dbReference type="AlphaFoldDB" id="A0A1V9Z7B1"/>
<dbReference type="Proteomes" id="UP000243579">
    <property type="component" value="Unassembled WGS sequence"/>
</dbReference>
<feature type="region of interest" description="Disordered" evidence="1">
    <location>
        <begin position="1"/>
        <end position="22"/>
    </location>
</feature>
<organism evidence="2 3">
    <name type="scientific">Achlya hypogyna</name>
    <name type="common">Oomycete</name>
    <name type="synonym">Protoachlya hypogyna</name>
    <dbReference type="NCBI Taxonomy" id="1202772"/>
    <lineage>
        <taxon>Eukaryota</taxon>
        <taxon>Sar</taxon>
        <taxon>Stramenopiles</taxon>
        <taxon>Oomycota</taxon>
        <taxon>Saprolegniomycetes</taxon>
        <taxon>Saprolegniales</taxon>
        <taxon>Achlyaceae</taxon>
        <taxon>Achlya</taxon>
    </lineage>
</organism>
<gene>
    <name evidence="2" type="ORF">ACHHYP_02127</name>
</gene>
<name>A0A1V9Z7B1_ACHHY</name>
<comment type="caution">
    <text evidence="2">The sequence shown here is derived from an EMBL/GenBank/DDBJ whole genome shotgun (WGS) entry which is preliminary data.</text>
</comment>
<reference evidence="2 3" key="1">
    <citation type="journal article" date="2014" name="Genome Biol. Evol.">
        <title>The secreted proteins of Achlya hypogyna and Thraustotheca clavata identify the ancestral oomycete secretome and reveal gene acquisitions by horizontal gene transfer.</title>
        <authorList>
            <person name="Misner I."/>
            <person name="Blouin N."/>
            <person name="Leonard G."/>
            <person name="Richards T.A."/>
            <person name="Lane C.E."/>
        </authorList>
    </citation>
    <scope>NUCLEOTIDE SEQUENCE [LARGE SCALE GENOMIC DNA]</scope>
    <source>
        <strain evidence="2 3">ATCC 48635</strain>
    </source>
</reference>
<evidence type="ECO:0000256" key="1">
    <source>
        <dbReference type="SAM" id="MobiDB-lite"/>
    </source>
</evidence>
<dbReference type="OrthoDB" id="78288at2759"/>
<protein>
    <submittedName>
        <fullName evidence="2">Uncharacterized protein</fullName>
    </submittedName>
</protein>
<accession>A0A1V9Z7B1</accession>
<keyword evidence="3" id="KW-1185">Reference proteome</keyword>
<evidence type="ECO:0000313" key="2">
    <source>
        <dbReference type="EMBL" id="OQR93884.1"/>
    </source>
</evidence>
<proteinExistence type="predicted"/>
<dbReference type="EMBL" id="JNBR01000392">
    <property type="protein sequence ID" value="OQR93884.1"/>
    <property type="molecule type" value="Genomic_DNA"/>
</dbReference>
<evidence type="ECO:0000313" key="3">
    <source>
        <dbReference type="Proteomes" id="UP000243579"/>
    </source>
</evidence>